<dbReference type="PROSITE" id="PS00330">
    <property type="entry name" value="HEMOLYSIN_CALCIUM"/>
    <property type="match status" value="1"/>
</dbReference>
<dbReference type="Pfam" id="PF00353">
    <property type="entry name" value="HemolysinCabind"/>
    <property type="match status" value="1"/>
</dbReference>
<name>A0AA97AJ68_9CYAN</name>
<gene>
    <name evidence="1" type="ORF">HJG54_06165</name>
</gene>
<reference evidence="1" key="1">
    <citation type="submission" date="2020-05" db="EMBL/GenBank/DDBJ databases">
        <authorList>
            <person name="Zhu T."/>
            <person name="Keshari N."/>
            <person name="Lu X."/>
        </authorList>
    </citation>
    <scope>NUCLEOTIDE SEQUENCE</scope>
    <source>
        <strain evidence="1">NK1-12</strain>
    </source>
</reference>
<evidence type="ECO:0000313" key="1">
    <source>
        <dbReference type="EMBL" id="WNZ22487.1"/>
    </source>
</evidence>
<evidence type="ECO:0008006" key="2">
    <source>
        <dbReference type="Google" id="ProtNLM"/>
    </source>
</evidence>
<dbReference type="InterPro" id="IPR018511">
    <property type="entry name" value="Hemolysin-typ_Ca-bd_CS"/>
</dbReference>
<dbReference type="InterPro" id="IPR001343">
    <property type="entry name" value="Hemolysn_Ca-bd"/>
</dbReference>
<dbReference type="AlphaFoldDB" id="A0AA97AJ68"/>
<dbReference type="EMBL" id="CP053586">
    <property type="protein sequence ID" value="WNZ22487.1"/>
    <property type="molecule type" value="Genomic_DNA"/>
</dbReference>
<dbReference type="Gene3D" id="2.150.10.10">
    <property type="entry name" value="Serralysin-like metalloprotease, C-terminal"/>
    <property type="match status" value="1"/>
</dbReference>
<dbReference type="SUPFAM" id="SSF51120">
    <property type="entry name" value="beta-Roll"/>
    <property type="match status" value="1"/>
</dbReference>
<accession>A0AA97AJ68</accession>
<sequence>MYGEVGNDLIYGEASNDQIDGGIGEDWLYGGADLDTLNGFNGNDWLDGGNGSLSRRAHVATAFTTSFHHRKPVAPASSMILTIMFSSNFSMTMTSLLARWVMWITS</sequence>
<proteinExistence type="predicted"/>
<dbReference type="GO" id="GO:0005509">
    <property type="term" value="F:calcium ion binding"/>
    <property type="evidence" value="ECO:0007669"/>
    <property type="project" value="InterPro"/>
</dbReference>
<organism evidence="1">
    <name type="scientific">Leptolyngbya sp. NK1-12</name>
    <dbReference type="NCBI Taxonomy" id="2547451"/>
    <lineage>
        <taxon>Bacteria</taxon>
        <taxon>Bacillati</taxon>
        <taxon>Cyanobacteriota</taxon>
        <taxon>Cyanophyceae</taxon>
        <taxon>Leptolyngbyales</taxon>
        <taxon>Leptolyngbyaceae</taxon>
        <taxon>Leptolyngbya group</taxon>
        <taxon>Leptolyngbya</taxon>
    </lineage>
</organism>
<protein>
    <recommendedName>
        <fullName evidence="2">Calcium-binding protein</fullName>
    </recommendedName>
</protein>
<dbReference type="InterPro" id="IPR011049">
    <property type="entry name" value="Serralysin-like_metalloprot_C"/>
</dbReference>